<evidence type="ECO:0000313" key="2">
    <source>
        <dbReference type="Proteomes" id="UP000315730"/>
    </source>
</evidence>
<keyword evidence="1" id="KW-0808">Transferase</keyword>
<sequence>MTHQLPPPRRILVAGVSGAGKTTLCREVARRSGIPHTEIDALFHGPGWTPRPEFAAEVKCLAAQDAWVTEWQYDAARPLLAEHADRLLWLDFPFWAVTFPRVVRRTVRRSLCREVLWNGNREAPLRSILTDPEHILRWALVTRHVYRERIPALARTTPPLRMVGLHSSREARAWLAATWPHRPGAAD</sequence>
<dbReference type="EMBL" id="BJNW01000025">
    <property type="protein sequence ID" value="GED00174.1"/>
    <property type="molecule type" value="Genomic_DNA"/>
</dbReference>
<dbReference type="PANTHER" id="PTHR37816:SF1">
    <property type="entry name" value="TOXIN"/>
    <property type="match status" value="1"/>
</dbReference>
<dbReference type="Proteomes" id="UP000315730">
    <property type="component" value="Unassembled WGS sequence"/>
</dbReference>
<dbReference type="InterPro" id="IPR052922">
    <property type="entry name" value="Cytidylate_Kinase-2"/>
</dbReference>
<accession>A0A4Y4D978</accession>
<dbReference type="InterPro" id="IPR027417">
    <property type="entry name" value="P-loop_NTPase"/>
</dbReference>
<protein>
    <submittedName>
        <fullName evidence="1">Adenylate kinase</fullName>
    </submittedName>
</protein>
<proteinExistence type="predicted"/>
<evidence type="ECO:0000313" key="1">
    <source>
        <dbReference type="EMBL" id="GED00174.1"/>
    </source>
</evidence>
<keyword evidence="1" id="KW-0418">Kinase</keyword>
<keyword evidence="2" id="KW-1185">Reference proteome</keyword>
<dbReference type="STRING" id="1272.GCA_900014985_02070"/>
<dbReference type="GO" id="GO:0016301">
    <property type="term" value="F:kinase activity"/>
    <property type="evidence" value="ECO:0007669"/>
    <property type="project" value="UniProtKB-KW"/>
</dbReference>
<organism evidence="1 2">
    <name type="scientific">Kocuria varians</name>
    <name type="common">Micrococcus varians</name>
    <dbReference type="NCBI Taxonomy" id="1272"/>
    <lineage>
        <taxon>Bacteria</taxon>
        <taxon>Bacillati</taxon>
        <taxon>Actinomycetota</taxon>
        <taxon>Actinomycetes</taxon>
        <taxon>Micrococcales</taxon>
        <taxon>Micrococcaceae</taxon>
        <taxon>Kocuria</taxon>
    </lineage>
</organism>
<comment type="caution">
    <text evidence="1">The sequence shown here is derived from an EMBL/GenBank/DDBJ whole genome shotgun (WGS) entry which is preliminary data.</text>
</comment>
<dbReference type="AlphaFoldDB" id="A0A4Y4D978"/>
<dbReference type="Gene3D" id="3.40.50.300">
    <property type="entry name" value="P-loop containing nucleotide triphosphate hydrolases"/>
    <property type="match status" value="1"/>
</dbReference>
<name>A0A4Y4D978_KOCVA</name>
<reference evidence="1 2" key="1">
    <citation type="submission" date="2019-06" db="EMBL/GenBank/DDBJ databases">
        <title>Whole genome shotgun sequence of Kocuria varians NBRC 15358.</title>
        <authorList>
            <person name="Hosoyama A."/>
            <person name="Uohara A."/>
            <person name="Ohji S."/>
            <person name="Ichikawa N."/>
        </authorList>
    </citation>
    <scope>NUCLEOTIDE SEQUENCE [LARGE SCALE GENOMIC DNA]</scope>
    <source>
        <strain evidence="1 2">NBRC 15358</strain>
    </source>
</reference>
<gene>
    <name evidence="1" type="ORF">KVA01_23280</name>
</gene>
<dbReference type="OrthoDB" id="3199600at2"/>
<dbReference type="SUPFAM" id="SSF52540">
    <property type="entry name" value="P-loop containing nucleoside triphosphate hydrolases"/>
    <property type="match status" value="1"/>
</dbReference>
<dbReference type="PANTHER" id="PTHR37816">
    <property type="entry name" value="YALI0E33011P"/>
    <property type="match status" value="1"/>
</dbReference>
<dbReference type="RefSeq" id="WP_068470333.1">
    <property type="nucleotide sequence ID" value="NZ_BJNW01000025.1"/>
</dbReference>